<dbReference type="PANTHER" id="PTHR43163:SF6">
    <property type="entry name" value="DIPEPTIDE TRANSPORT SYSTEM PERMEASE PROTEIN DPPB-RELATED"/>
    <property type="match status" value="1"/>
</dbReference>
<feature type="transmembrane region" description="Helical" evidence="7">
    <location>
        <begin position="210"/>
        <end position="228"/>
    </location>
</feature>
<comment type="similarity">
    <text evidence="7">Belongs to the binding-protein-dependent transport system permease family.</text>
</comment>
<keyword evidence="2 7" id="KW-0813">Transport</keyword>
<keyword evidence="6 7" id="KW-0472">Membrane</keyword>
<evidence type="ECO:0000256" key="2">
    <source>
        <dbReference type="ARBA" id="ARBA00022448"/>
    </source>
</evidence>
<dbReference type="InterPro" id="IPR035906">
    <property type="entry name" value="MetI-like_sf"/>
</dbReference>
<accession>A0A3S0V8B6</accession>
<feature type="transmembrane region" description="Helical" evidence="7">
    <location>
        <begin position="137"/>
        <end position="157"/>
    </location>
</feature>
<feature type="region of interest" description="Disordered" evidence="8">
    <location>
        <begin position="1"/>
        <end position="30"/>
    </location>
</feature>
<dbReference type="PROSITE" id="PS50928">
    <property type="entry name" value="ABC_TM1"/>
    <property type="match status" value="1"/>
</dbReference>
<keyword evidence="3" id="KW-1003">Cell membrane</keyword>
<dbReference type="InterPro" id="IPR000515">
    <property type="entry name" value="MetI-like"/>
</dbReference>
<feature type="transmembrane region" description="Helical" evidence="7">
    <location>
        <begin position="265"/>
        <end position="290"/>
    </location>
</feature>
<keyword evidence="11" id="KW-1185">Reference proteome</keyword>
<dbReference type="GO" id="GO:0071916">
    <property type="term" value="F:dipeptide transmembrane transporter activity"/>
    <property type="evidence" value="ECO:0007669"/>
    <property type="project" value="TreeGrafter"/>
</dbReference>
<sequence>MTRAPSARCRPRASPTPGSPDRVNRGRSSPTRRTAALRWLGESVVRAFIVLWASATLVFFITRLVPGDPAEAALGGPGSQASEEAVEAVRRQFGFDQPLVVQYGIAMLSLLRLDLGSSYALRQPVATILLDAVPGTLVLAVLALLVAWILAIGLTLAQSQGSRIAARIGDTLEIVASALPHFWLATILIAVFSTALSWFPPVSTGTPTGLVLPVVTLAVPIAGFLAQVMRGSLQEALDAPFATSALARGETRVGLRVRHALRHAALPALGLSAWAFGYLIGGAVVVETIFARPGLGRTLLSAITVRDIPVVTGVVLVSALVYVILTLVTDAVTRLVDPRTAVGGR</sequence>
<evidence type="ECO:0000256" key="7">
    <source>
        <dbReference type="RuleBase" id="RU363032"/>
    </source>
</evidence>
<feature type="domain" description="ABC transmembrane type-1" evidence="9">
    <location>
        <begin position="133"/>
        <end position="333"/>
    </location>
</feature>
<organism evidence="10 11">
    <name type="scientific">Labedella endophytica</name>
    <dbReference type="NCBI Taxonomy" id="1523160"/>
    <lineage>
        <taxon>Bacteria</taxon>
        <taxon>Bacillati</taxon>
        <taxon>Actinomycetota</taxon>
        <taxon>Actinomycetes</taxon>
        <taxon>Micrococcales</taxon>
        <taxon>Microbacteriaceae</taxon>
        <taxon>Labedella</taxon>
    </lineage>
</organism>
<evidence type="ECO:0000256" key="1">
    <source>
        <dbReference type="ARBA" id="ARBA00004651"/>
    </source>
</evidence>
<comment type="caution">
    <text evidence="10">The sequence shown here is derived from an EMBL/GenBank/DDBJ whole genome shotgun (WGS) entry which is preliminary data.</text>
</comment>
<dbReference type="Pfam" id="PF00528">
    <property type="entry name" value="BPD_transp_1"/>
    <property type="match status" value="1"/>
</dbReference>
<dbReference type="GO" id="GO:0005886">
    <property type="term" value="C:plasma membrane"/>
    <property type="evidence" value="ECO:0007669"/>
    <property type="project" value="UniProtKB-SubCell"/>
</dbReference>
<feature type="transmembrane region" description="Helical" evidence="7">
    <location>
        <begin position="178"/>
        <end position="198"/>
    </location>
</feature>
<dbReference type="Gene3D" id="1.10.3720.10">
    <property type="entry name" value="MetI-like"/>
    <property type="match status" value="1"/>
</dbReference>
<gene>
    <name evidence="10" type="ORF">ELQ94_15130</name>
</gene>
<dbReference type="Proteomes" id="UP000274909">
    <property type="component" value="Unassembled WGS sequence"/>
</dbReference>
<protein>
    <submittedName>
        <fullName evidence="10">ABC transporter permease</fullName>
    </submittedName>
</protein>
<evidence type="ECO:0000259" key="9">
    <source>
        <dbReference type="PROSITE" id="PS50928"/>
    </source>
</evidence>
<dbReference type="SUPFAM" id="SSF161098">
    <property type="entry name" value="MetI-like"/>
    <property type="match status" value="1"/>
</dbReference>
<dbReference type="OrthoDB" id="9778910at2"/>
<proteinExistence type="inferred from homology"/>
<evidence type="ECO:0000256" key="4">
    <source>
        <dbReference type="ARBA" id="ARBA00022692"/>
    </source>
</evidence>
<feature type="transmembrane region" description="Helical" evidence="7">
    <location>
        <begin position="43"/>
        <end position="61"/>
    </location>
</feature>
<keyword evidence="4 7" id="KW-0812">Transmembrane</keyword>
<evidence type="ECO:0000256" key="6">
    <source>
        <dbReference type="ARBA" id="ARBA00023136"/>
    </source>
</evidence>
<dbReference type="PANTHER" id="PTHR43163">
    <property type="entry name" value="DIPEPTIDE TRANSPORT SYSTEM PERMEASE PROTEIN DPPB-RELATED"/>
    <property type="match status" value="1"/>
</dbReference>
<keyword evidence="5 7" id="KW-1133">Transmembrane helix</keyword>
<evidence type="ECO:0000256" key="5">
    <source>
        <dbReference type="ARBA" id="ARBA00022989"/>
    </source>
</evidence>
<feature type="compositionally biased region" description="Low complexity" evidence="8">
    <location>
        <begin position="1"/>
        <end position="16"/>
    </location>
</feature>
<feature type="transmembrane region" description="Helical" evidence="7">
    <location>
        <begin position="310"/>
        <end position="329"/>
    </location>
</feature>
<evidence type="ECO:0000256" key="8">
    <source>
        <dbReference type="SAM" id="MobiDB-lite"/>
    </source>
</evidence>
<name>A0A3S0V8B6_9MICO</name>
<evidence type="ECO:0000256" key="3">
    <source>
        <dbReference type="ARBA" id="ARBA00022475"/>
    </source>
</evidence>
<evidence type="ECO:0000313" key="10">
    <source>
        <dbReference type="EMBL" id="RUQ97510.1"/>
    </source>
</evidence>
<dbReference type="AlphaFoldDB" id="A0A3S0V8B6"/>
<evidence type="ECO:0000313" key="11">
    <source>
        <dbReference type="Proteomes" id="UP000274909"/>
    </source>
</evidence>
<comment type="subcellular location">
    <subcellularLocation>
        <location evidence="1 7">Cell membrane</location>
        <topology evidence="1 7">Multi-pass membrane protein</topology>
    </subcellularLocation>
</comment>
<reference evidence="10 11" key="1">
    <citation type="submission" date="2018-12" db="EMBL/GenBank/DDBJ databases">
        <authorList>
            <person name="Li F."/>
        </authorList>
    </citation>
    <scope>NUCLEOTIDE SEQUENCE [LARGE SCALE GENOMIC DNA]</scope>
    <source>
        <strain evidence="10 11">EGI 6500705</strain>
    </source>
</reference>
<dbReference type="CDD" id="cd06261">
    <property type="entry name" value="TM_PBP2"/>
    <property type="match status" value="1"/>
</dbReference>
<dbReference type="EMBL" id="RZGZ01000005">
    <property type="protein sequence ID" value="RUQ97510.1"/>
    <property type="molecule type" value="Genomic_DNA"/>
</dbReference>
<dbReference type="InterPro" id="IPR045621">
    <property type="entry name" value="BPD_transp_1_N"/>
</dbReference>
<dbReference type="Pfam" id="PF19300">
    <property type="entry name" value="BPD_transp_1_N"/>
    <property type="match status" value="1"/>
</dbReference>